<protein>
    <recommendedName>
        <fullName evidence="2">Aminoglycoside phosphotransferase domain-containing protein</fullName>
    </recommendedName>
</protein>
<name>A0ABQ2F5K3_9DEIO</name>
<evidence type="ECO:0000259" key="2">
    <source>
        <dbReference type="Pfam" id="PF01636"/>
    </source>
</evidence>
<organism evidence="3 4">
    <name type="scientific">Deinococcus malanensis</name>
    <dbReference type="NCBI Taxonomy" id="1706855"/>
    <lineage>
        <taxon>Bacteria</taxon>
        <taxon>Thermotogati</taxon>
        <taxon>Deinococcota</taxon>
        <taxon>Deinococci</taxon>
        <taxon>Deinococcales</taxon>
        <taxon>Deinococcaceae</taxon>
        <taxon>Deinococcus</taxon>
    </lineage>
</organism>
<dbReference type="EMBL" id="BMPP01000039">
    <property type="protein sequence ID" value="GGK43382.1"/>
    <property type="molecule type" value="Genomic_DNA"/>
</dbReference>
<comment type="caution">
    <text evidence="3">The sequence shown here is derived from an EMBL/GenBank/DDBJ whole genome shotgun (WGS) entry which is preliminary data.</text>
</comment>
<gene>
    <name evidence="3" type="ORF">GCM10008955_41430</name>
</gene>
<dbReference type="InterPro" id="IPR011009">
    <property type="entry name" value="Kinase-like_dom_sf"/>
</dbReference>
<sequence>MVLVCEAAQGRSPELPWRGDNLDHVMVALTKLWLALTPSPLRPPTVGLAGDTVARSLNGWKRLSDPETAGELVAPLDAWSARHLGALVTLEAHAPKAVEGDTLLHFDIRADNLLMDSGGPGPGVWFVDWPHACVGASWFEVACFAPSVAMQGGPQPEGLMARRPNELQPSPADLLAGVA</sequence>
<feature type="domain" description="Aminoglycoside phosphotransferase" evidence="2">
    <location>
        <begin position="53"/>
        <end position="153"/>
    </location>
</feature>
<proteinExistence type="predicted"/>
<dbReference type="InterPro" id="IPR002575">
    <property type="entry name" value="Aminoglycoside_PTrfase"/>
</dbReference>
<dbReference type="SUPFAM" id="SSF56112">
    <property type="entry name" value="Protein kinase-like (PK-like)"/>
    <property type="match status" value="1"/>
</dbReference>
<dbReference type="Gene3D" id="3.90.1200.10">
    <property type="match status" value="1"/>
</dbReference>
<accession>A0ABQ2F5K3</accession>
<dbReference type="Proteomes" id="UP000647587">
    <property type="component" value="Unassembled WGS sequence"/>
</dbReference>
<reference evidence="4" key="1">
    <citation type="journal article" date="2019" name="Int. J. Syst. Evol. Microbiol.">
        <title>The Global Catalogue of Microorganisms (GCM) 10K type strain sequencing project: providing services to taxonomists for standard genome sequencing and annotation.</title>
        <authorList>
            <consortium name="The Broad Institute Genomics Platform"/>
            <consortium name="The Broad Institute Genome Sequencing Center for Infectious Disease"/>
            <person name="Wu L."/>
            <person name="Ma J."/>
        </authorList>
    </citation>
    <scope>NUCLEOTIDE SEQUENCE [LARGE SCALE GENOMIC DNA]</scope>
    <source>
        <strain evidence="4">JCM 30331</strain>
    </source>
</reference>
<keyword evidence="4" id="KW-1185">Reference proteome</keyword>
<evidence type="ECO:0000313" key="3">
    <source>
        <dbReference type="EMBL" id="GGK43382.1"/>
    </source>
</evidence>
<feature type="region of interest" description="Disordered" evidence="1">
    <location>
        <begin position="155"/>
        <end position="179"/>
    </location>
</feature>
<evidence type="ECO:0000313" key="4">
    <source>
        <dbReference type="Proteomes" id="UP000647587"/>
    </source>
</evidence>
<dbReference type="Pfam" id="PF01636">
    <property type="entry name" value="APH"/>
    <property type="match status" value="1"/>
</dbReference>
<evidence type="ECO:0000256" key="1">
    <source>
        <dbReference type="SAM" id="MobiDB-lite"/>
    </source>
</evidence>